<evidence type="ECO:0000256" key="4">
    <source>
        <dbReference type="ARBA" id="ARBA00023242"/>
    </source>
</evidence>
<dbReference type="GO" id="GO:0000278">
    <property type="term" value="P:mitotic cell cycle"/>
    <property type="evidence" value="ECO:0007669"/>
    <property type="project" value="InterPro"/>
</dbReference>
<keyword evidence="3" id="KW-0963">Cytoplasm</keyword>
<evidence type="ECO:0000313" key="6">
    <source>
        <dbReference type="EMBL" id="KAK9990701.1"/>
    </source>
</evidence>
<organism evidence="6 7">
    <name type="scientific">Lithocarpus litseifolius</name>
    <dbReference type="NCBI Taxonomy" id="425828"/>
    <lineage>
        <taxon>Eukaryota</taxon>
        <taxon>Viridiplantae</taxon>
        <taxon>Streptophyta</taxon>
        <taxon>Embryophyta</taxon>
        <taxon>Tracheophyta</taxon>
        <taxon>Spermatophyta</taxon>
        <taxon>Magnoliopsida</taxon>
        <taxon>eudicotyledons</taxon>
        <taxon>Gunneridae</taxon>
        <taxon>Pentapetalae</taxon>
        <taxon>rosids</taxon>
        <taxon>fabids</taxon>
        <taxon>Fagales</taxon>
        <taxon>Fagaceae</taxon>
        <taxon>Lithocarpus</taxon>
    </lineage>
</organism>
<name>A0AAW2BZA2_9ROSI</name>
<protein>
    <recommendedName>
        <fullName evidence="5">WPP domain-containing protein</fullName>
    </recommendedName>
</protein>
<dbReference type="GO" id="GO:0005737">
    <property type="term" value="C:cytoplasm"/>
    <property type="evidence" value="ECO:0007669"/>
    <property type="project" value="UniProtKB-SubCell"/>
</dbReference>
<evidence type="ECO:0000313" key="7">
    <source>
        <dbReference type="Proteomes" id="UP001459277"/>
    </source>
</evidence>
<keyword evidence="4" id="KW-0539">Nucleus</keyword>
<dbReference type="PANTHER" id="PTHR34362">
    <property type="entry name" value="WPP DOMAIN-CONTAINING PROTEIN 1-RELATED"/>
    <property type="match status" value="1"/>
</dbReference>
<dbReference type="PANTHER" id="PTHR34362:SF1">
    <property type="entry name" value="WPP DOMAIN-CONTAINING PROTEIN 1-RELATED"/>
    <property type="match status" value="1"/>
</dbReference>
<dbReference type="EMBL" id="JAZDWU010000009">
    <property type="protein sequence ID" value="KAK9990701.1"/>
    <property type="molecule type" value="Genomic_DNA"/>
</dbReference>
<feature type="domain" description="WPP" evidence="5">
    <location>
        <begin position="15"/>
        <end position="111"/>
    </location>
</feature>
<accession>A0AAW2BZA2</accession>
<reference evidence="6 7" key="1">
    <citation type="submission" date="2024-01" db="EMBL/GenBank/DDBJ databases">
        <title>A telomere-to-telomere, gap-free genome of sweet tea (Lithocarpus litseifolius).</title>
        <authorList>
            <person name="Zhou J."/>
        </authorList>
    </citation>
    <scope>NUCLEOTIDE SEQUENCE [LARGE SCALE GENOMIC DNA]</scope>
    <source>
        <strain evidence="6">Zhou-2022a</strain>
        <tissue evidence="6">Leaf</tissue>
    </source>
</reference>
<dbReference type="AlphaFoldDB" id="A0AAW2BZA2"/>
<dbReference type="GO" id="GO:0048527">
    <property type="term" value="P:lateral root development"/>
    <property type="evidence" value="ECO:0007669"/>
    <property type="project" value="InterPro"/>
</dbReference>
<dbReference type="InterPro" id="IPR025265">
    <property type="entry name" value="WPP_dom"/>
</dbReference>
<dbReference type="Proteomes" id="UP001459277">
    <property type="component" value="Unassembled WGS sequence"/>
</dbReference>
<evidence type="ECO:0000256" key="3">
    <source>
        <dbReference type="ARBA" id="ARBA00022490"/>
    </source>
</evidence>
<dbReference type="GO" id="GO:0005634">
    <property type="term" value="C:nucleus"/>
    <property type="evidence" value="ECO:0007669"/>
    <property type="project" value="UniProtKB-SubCell"/>
</dbReference>
<proteinExistence type="predicted"/>
<dbReference type="Pfam" id="PF13943">
    <property type="entry name" value="WPP"/>
    <property type="match status" value="1"/>
</dbReference>
<evidence type="ECO:0000256" key="2">
    <source>
        <dbReference type="ARBA" id="ARBA00004496"/>
    </source>
</evidence>
<dbReference type="Gene3D" id="1.10.246.200">
    <property type="entry name" value="WPP domain"/>
    <property type="match status" value="1"/>
</dbReference>
<dbReference type="InterPro" id="IPR044692">
    <property type="entry name" value="WPP1/2/3"/>
</dbReference>
<evidence type="ECO:0000259" key="5">
    <source>
        <dbReference type="Pfam" id="PF13943"/>
    </source>
</evidence>
<dbReference type="InterPro" id="IPR038214">
    <property type="entry name" value="WPP_sf"/>
</dbReference>
<comment type="caution">
    <text evidence="6">The sequence shown here is derived from an EMBL/GenBank/DDBJ whole genome shotgun (WGS) entry which is preliminary data.</text>
</comment>
<evidence type="ECO:0000256" key="1">
    <source>
        <dbReference type="ARBA" id="ARBA00004123"/>
    </source>
</evidence>
<comment type="subcellular location">
    <subcellularLocation>
        <location evidence="2">Cytoplasm</location>
    </subcellularLocation>
    <subcellularLocation>
        <location evidence="1">Nucleus</location>
    </subcellularLocation>
</comment>
<gene>
    <name evidence="6" type="ORF">SO802_025686</name>
</gene>
<sequence length="169" mass="18477">MADAAAPKPDNSKFSFSIWPPSQRIRDAVIVRLSETLSSSDSILSNSHLYQPVPADEASSAALVIEDQAFSAADVSSVADGDVDGKIETLSVYAKEISKRALEMLKSRAAQVRYFCLDSDCLSCTPLKIQALCSVWSPDCRRRMYYLLPFQSVGTIQTIGTIQMVGTFQ</sequence>
<keyword evidence="7" id="KW-1185">Reference proteome</keyword>